<evidence type="ECO:0000313" key="3">
    <source>
        <dbReference type="Proteomes" id="UP000000496"/>
    </source>
</evidence>
<sequence length="125" mass="13626">MVNIYLVDSNANTAFATQEQQTVTNLMQGGVSDNFDGNNSKNDPAIWKQGSSPNTNSSDMNMVQADVQNCESWFKSVIGIVQAMLSSGTSGLQTMQQNETQEFTYMNTANQLQDFLASLLSSPLV</sequence>
<dbReference type="KEGG" id="sng:SNE_A19860"/>
<accession>F8L3K4</accession>
<dbReference type="Proteomes" id="UP000000496">
    <property type="component" value="Chromosome gsn.131"/>
</dbReference>
<evidence type="ECO:0000256" key="1">
    <source>
        <dbReference type="SAM" id="MobiDB-lite"/>
    </source>
</evidence>
<name>F8L3K4_SIMNZ</name>
<organism evidence="2 3">
    <name type="scientific">Simkania negevensis (strain ATCC VR-1471 / DSM 27360 / Z)</name>
    <dbReference type="NCBI Taxonomy" id="331113"/>
    <lineage>
        <taxon>Bacteria</taxon>
        <taxon>Pseudomonadati</taxon>
        <taxon>Chlamydiota</taxon>
        <taxon>Chlamydiia</taxon>
        <taxon>Parachlamydiales</taxon>
        <taxon>Simkaniaceae</taxon>
        <taxon>Simkania</taxon>
    </lineage>
</organism>
<dbReference type="AlphaFoldDB" id="F8L3K4"/>
<dbReference type="EMBL" id="FR872582">
    <property type="protein sequence ID" value="CCB89863.1"/>
    <property type="molecule type" value="Genomic_DNA"/>
</dbReference>
<proteinExistence type="predicted"/>
<keyword evidence="3" id="KW-1185">Reference proteome</keyword>
<evidence type="ECO:0000313" key="2">
    <source>
        <dbReference type="EMBL" id="CCB89863.1"/>
    </source>
</evidence>
<reference evidence="2 3" key="2">
    <citation type="journal article" date="2011" name="Mol. Biol. Evol.">
        <title>Unity in variety--the pan-genome of the Chlamydiae.</title>
        <authorList>
            <person name="Collingro A."/>
            <person name="Tischler P."/>
            <person name="Weinmaier T."/>
            <person name="Penz T."/>
            <person name="Heinz E."/>
            <person name="Brunham R.C."/>
            <person name="Read T.D."/>
            <person name="Bavoil P.M."/>
            <person name="Sachse K."/>
            <person name="Kahane S."/>
            <person name="Friedman M.G."/>
            <person name="Rattei T."/>
            <person name="Myers G.S."/>
            <person name="Horn M."/>
        </authorList>
    </citation>
    <scope>NUCLEOTIDE SEQUENCE [LARGE SCALE GENOMIC DNA]</scope>
    <source>
        <strain evidence="3">ATCC VR-1471 / Z</strain>
    </source>
</reference>
<dbReference type="HOGENOM" id="CLU_1991187_0_0_0"/>
<reference key="1">
    <citation type="journal article" date="2011" name="Mol. Biol. Evol.">
        <title>Unity in variety -- the pan-genome of the Chlamydiae.</title>
        <authorList>
            <person name="Collingro A."/>
            <person name="Tischler P."/>
            <person name="Weinmaier T."/>
            <person name="Penz T."/>
            <person name="Heinz E."/>
            <person name="Brunham R.C."/>
            <person name="Read T.D."/>
            <person name="Bavoil P.M."/>
            <person name="Sachse K."/>
            <person name="Kahane S."/>
            <person name="Friedman M.G."/>
            <person name="Rattei T."/>
            <person name="Myers G.S.A."/>
            <person name="Horn M."/>
        </authorList>
    </citation>
    <scope>NUCLEOTIDE SEQUENCE</scope>
    <source>
        <strain>Z</strain>
    </source>
</reference>
<protein>
    <submittedName>
        <fullName evidence="2">Uncharacterized protein</fullName>
    </submittedName>
</protein>
<feature type="region of interest" description="Disordered" evidence="1">
    <location>
        <begin position="37"/>
        <end position="56"/>
    </location>
</feature>
<gene>
    <name evidence="2" type="ordered locus">SNE_A19860</name>
</gene>
<dbReference type="STRING" id="331113.SNE_A19860"/>